<dbReference type="NCBIfam" id="TIGR02447">
    <property type="entry name" value="yiiD_Cterm"/>
    <property type="match status" value="1"/>
</dbReference>
<accession>A0A0A2WCN2</accession>
<dbReference type="eggNOG" id="COG2050">
    <property type="taxonomic scope" value="Bacteria"/>
</dbReference>
<dbReference type="InterPro" id="IPR012660">
    <property type="entry name" value="YiiD_C"/>
</dbReference>
<comment type="caution">
    <text evidence="2">The sequence shown here is derived from an EMBL/GenBank/DDBJ whole genome shotgun (WGS) entry which is preliminary data.</text>
</comment>
<dbReference type="Proteomes" id="UP000030518">
    <property type="component" value="Unassembled WGS sequence"/>
</dbReference>
<dbReference type="Gene3D" id="3.10.129.10">
    <property type="entry name" value="Hotdog Thioesterase"/>
    <property type="match status" value="1"/>
</dbReference>
<evidence type="ECO:0000259" key="1">
    <source>
        <dbReference type="Pfam" id="PF09500"/>
    </source>
</evidence>
<sequence>MPAFVGSLSRASCAACGVPRAPAIAMVRSMSHADLLAHLDAHYRGMPPVAAMEVAIAGYDGKALRLRAPLSRNVNDKGCAFGGSLASLMTLAAWGVVTLHIQDAGMEAEVYVADSQVRYLAPLFADLEAQAHGGPDTDWPAFLATLAERGRARTELVARVALPDGGDAATFTARFVAFRKG</sequence>
<dbReference type="PATRIC" id="fig|1300345.3.peg.2962"/>
<protein>
    <submittedName>
        <fullName evidence="2">Thioesterase</fullName>
    </submittedName>
</protein>
<dbReference type="AlphaFoldDB" id="A0A0A2WCN2"/>
<dbReference type="Pfam" id="PF09500">
    <property type="entry name" value="YiiD_C"/>
    <property type="match status" value="1"/>
</dbReference>
<feature type="domain" description="Thioesterase putative" evidence="1">
    <location>
        <begin position="46"/>
        <end position="178"/>
    </location>
</feature>
<organism evidence="2 3">
    <name type="scientific">Lysobacter dokdonensis DS-58</name>
    <dbReference type="NCBI Taxonomy" id="1300345"/>
    <lineage>
        <taxon>Bacteria</taxon>
        <taxon>Pseudomonadati</taxon>
        <taxon>Pseudomonadota</taxon>
        <taxon>Gammaproteobacteria</taxon>
        <taxon>Lysobacterales</taxon>
        <taxon>Lysobacteraceae</taxon>
        <taxon>Noviluteimonas</taxon>
    </lineage>
</organism>
<evidence type="ECO:0000313" key="3">
    <source>
        <dbReference type="Proteomes" id="UP000030518"/>
    </source>
</evidence>
<dbReference type="SUPFAM" id="SSF54637">
    <property type="entry name" value="Thioesterase/thiol ester dehydrase-isomerase"/>
    <property type="match status" value="1"/>
</dbReference>
<name>A0A0A2WCN2_9GAMM</name>
<reference evidence="2 3" key="1">
    <citation type="submission" date="2014-09" db="EMBL/GenBank/DDBJ databases">
        <title>Genome sequences of Lysobacter dokdonensis DS-58.</title>
        <authorList>
            <person name="Kim J.F."/>
            <person name="Kwak M.-J."/>
        </authorList>
    </citation>
    <scope>NUCLEOTIDE SEQUENCE [LARGE SCALE GENOMIC DNA]</scope>
    <source>
        <strain evidence="2 3">DS-58</strain>
    </source>
</reference>
<dbReference type="EMBL" id="JRKJ01000024">
    <property type="protein sequence ID" value="KGQ17841.1"/>
    <property type="molecule type" value="Genomic_DNA"/>
</dbReference>
<proteinExistence type="predicted"/>
<dbReference type="InterPro" id="IPR029069">
    <property type="entry name" value="HotDog_dom_sf"/>
</dbReference>
<dbReference type="STRING" id="1300345.LF41_1916"/>
<keyword evidence="3" id="KW-1185">Reference proteome</keyword>
<gene>
    <name evidence="2" type="ORF">LF41_1916</name>
</gene>
<evidence type="ECO:0000313" key="2">
    <source>
        <dbReference type="EMBL" id="KGQ17841.1"/>
    </source>
</evidence>